<dbReference type="OrthoDB" id="9148194at2"/>
<dbReference type="AlphaFoldDB" id="A0A2Z6DXR3"/>
<reference evidence="1 2" key="1">
    <citation type="submission" date="2018-04" db="EMBL/GenBank/DDBJ databases">
        <title>Complete genome sequence of Hydrogenophilus thermoluteolus TH-1.</title>
        <authorList>
            <person name="Arai H."/>
        </authorList>
    </citation>
    <scope>NUCLEOTIDE SEQUENCE [LARGE SCALE GENOMIC DNA]</scope>
    <source>
        <strain evidence="1 2">TH-1</strain>
    </source>
</reference>
<name>A0A2Z6DXR3_HYDTE</name>
<proteinExistence type="predicted"/>
<keyword evidence="2" id="KW-1185">Reference proteome</keyword>
<dbReference type="EMBL" id="AP018558">
    <property type="protein sequence ID" value="BBD77253.1"/>
    <property type="molecule type" value="Genomic_DNA"/>
</dbReference>
<accession>A0A2Z6DXR3</accession>
<organism evidence="1 2">
    <name type="scientific">Hydrogenophilus thermoluteolus</name>
    <name type="common">Pseudomonas hydrogenothermophila</name>
    <dbReference type="NCBI Taxonomy" id="297"/>
    <lineage>
        <taxon>Bacteria</taxon>
        <taxon>Pseudomonadati</taxon>
        <taxon>Pseudomonadota</taxon>
        <taxon>Hydrogenophilia</taxon>
        <taxon>Hydrogenophilales</taxon>
        <taxon>Hydrogenophilaceae</taxon>
        <taxon>Hydrogenophilus</taxon>
    </lineage>
</organism>
<gene>
    <name evidence="1" type="ORF">HPTL_0986</name>
</gene>
<dbReference type="KEGG" id="htl:HPTL_0986"/>
<sequence length="313" mass="33149">MANVTESAVWESGVYRIETTDPILGGENGTANIQAKQLANRTLWLKVRADQVDAAAAGYGSLQARLAALQANVEAVGTEMVNMDHTAVMQALSLAHMAHQAIDAMRFGPVRQTGEITIKNRGVVSGCTISKSTTAARNLNIAPGVCFANGQTYPVVEGTNAASVPANTSTTSAVVVSAYLYPHSDGQTYRLAVTAIGQSVPDNGIEIYRLTIPANNTDATDPNLTNVTLTDVRRIEPNFPDMLDAPVSQSVSFARPMKGADWRLHVDVVSATGAPCRADQVVVGNRATNGMTLLLASAADAVTLRWTVERLND</sequence>
<evidence type="ECO:0000313" key="2">
    <source>
        <dbReference type="Proteomes" id="UP000262004"/>
    </source>
</evidence>
<dbReference type="RefSeq" id="WP_119335005.1">
    <property type="nucleotide sequence ID" value="NZ_AP018558.1"/>
</dbReference>
<evidence type="ECO:0000313" key="1">
    <source>
        <dbReference type="EMBL" id="BBD77253.1"/>
    </source>
</evidence>
<dbReference type="Proteomes" id="UP000262004">
    <property type="component" value="Chromosome"/>
</dbReference>
<protein>
    <submittedName>
        <fullName evidence="1">Uncharacterized protein</fullName>
    </submittedName>
</protein>